<evidence type="ECO:0000313" key="2">
    <source>
        <dbReference type="Proteomes" id="UP000218263"/>
    </source>
</evidence>
<dbReference type="AlphaFoldDB" id="A0A120MZA9"/>
<dbReference type="KEGG" id="mgot:MgSA37_03819"/>
<gene>
    <name evidence="1" type="ORF">MgSA37_03819</name>
</gene>
<keyword evidence="2" id="KW-1185">Reference proteome</keyword>
<organism evidence="1 2">
    <name type="scientific">Mucilaginibacter gotjawali</name>
    <dbReference type="NCBI Taxonomy" id="1550579"/>
    <lineage>
        <taxon>Bacteria</taxon>
        <taxon>Pseudomonadati</taxon>
        <taxon>Bacteroidota</taxon>
        <taxon>Sphingobacteriia</taxon>
        <taxon>Sphingobacteriales</taxon>
        <taxon>Sphingobacteriaceae</taxon>
        <taxon>Mucilaginibacter</taxon>
    </lineage>
</organism>
<dbReference type="Proteomes" id="UP000218263">
    <property type="component" value="Chromosome"/>
</dbReference>
<dbReference type="OrthoDB" id="797402at2"/>
<proteinExistence type="predicted"/>
<protein>
    <submittedName>
        <fullName evidence="1">Uncharacterized protein</fullName>
    </submittedName>
</protein>
<sequence>MNWKLFNDKNATERQAILEKIMAFDEKEQKATVHARLDKKTAMLLKQLKLATGVDIQQVIAYAVSELIRQHPELKIIIKNFLKKLNE</sequence>
<dbReference type="EMBL" id="AP017313">
    <property type="protein sequence ID" value="BAU55628.1"/>
    <property type="molecule type" value="Genomic_DNA"/>
</dbReference>
<evidence type="ECO:0000313" key="1">
    <source>
        <dbReference type="EMBL" id="BAU55628.1"/>
    </source>
</evidence>
<name>A0A120MZA9_9SPHI</name>
<dbReference type="RefSeq" id="WP_096354018.1">
    <property type="nucleotide sequence ID" value="NZ_AP017313.1"/>
</dbReference>
<reference evidence="1 2" key="1">
    <citation type="submission" date="2015-12" db="EMBL/GenBank/DDBJ databases">
        <title>Genome sequence of Mucilaginibacter gotjawali.</title>
        <authorList>
            <person name="Lee J.S."/>
            <person name="Lee K.C."/>
            <person name="Kim K.K."/>
            <person name="Lee B.W."/>
        </authorList>
    </citation>
    <scope>NUCLEOTIDE SEQUENCE [LARGE SCALE GENOMIC DNA]</scope>
    <source>
        <strain evidence="1 2">SA3-7</strain>
    </source>
</reference>
<accession>A0A120MZA9</accession>